<dbReference type="AlphaFoldDB" id="A0A3N4LLH7"/>
<dbReference type="OrthoDB" id="2100128at2759"/>
<reference evidence="2 3" key="1">
    <citation type="journal article" date="2018" name="Nat. Ecol. Evol.">
        <title>Pezizomycetes genomes reveal the molecular basis of ectomycorrhizal truffle lifestyle.</title>
        <authorList>
            <person name="Murat C."/>
            <person name="Payen T."/>
            <person name="Noel B."/>
            <person name="Kuo A."/>
            <person name="Morin E."/>
            <person name="Chen J."/>
            <person name="Kohler A."/>
            <person name="Krizsan K."/>
            <person name="Balestrini R."/>
            <person name="Da Silva C."/>
            <person name="Montanini B."/>
            <person name="Hainaut M."/>
            <person name="Levati E."/>
            <person name="Barry K.W."/>
            <person name="Belfiori B."/>
            <person name="Cichocki N."/>
            <person name="Clum A."/>
            <person name="Dockter R.B."/>
            <person name="Fauchery L."/>
            <person name="Guy J."/>
            <person name="Iotti M."/>
            <person name="Le Tacon F."/>
            <person name="Lindquist E.A."/>
            <person name="Lipzen A."/>
            <person name="Malagnac F."/>
            <person name="Mello A."/>
            <person name="Molinier V."/>
            <person name="Miyauchi S."/>
            <person name="Poulain J."/>
            <person name="Riccioni C."/>
            <person name="Rubini A."/>
            <person name="Sitrit Y."/>
            <person name="Splivallo R."/>
            <person name="Traeger S."/>
            <person name="Wang M."/>
            <person name="Zifcakova L."/>
            <person name="Wipf D."/>
            <person name="Zambonelli A."/>
            <person name="Paolocci F."/>
            <person name="Nowrousian M."/>
            <person name="Ottonello S."/>
            <person name="Baldrian P."/>
            <person name="Spatafora J.W."/>
            <person name="Henrissat B."/>
            <person name="Nagy L.G."/>
            <person name="Aury J.M."/>
            <person name="Wincker P."/>
            <person name="Grigoriev I.V."/>
            <person name="Bonfante P."/>
            <person name="Martin F.M."/>
        </authorList>
    </citation>
    <scope>NUCLEOTIDE SEQUENCE [LARGE SCALE GENOMIC DNA]</scope>
    <source>
        <strain evidence="2 3">ATCC MYA-4762</strain>
    </source>
</reference>
<evidence type="ECO:0000313" key="3">
    <source>
        <dbReference type="Proteomes" id="UP000267821"/>
    </source>
</evidence>
<feature type="region of interest" description="Disordered" evidence="1">
    <location>
        <begin position="1"/>
        <end position="67"/>
    </location>
</feature>
<dbReference type="Proteomes" id="UP000267821">
    <property type="component" value="Unassembled WGS sequence"/>
</dbReference>
<dbReference type="EMBL" id="ML121545">
    <property type="protein sequence ID" value="RPB23646.1"/>
    <property type="molecule type" value="Genomic_DNA"/>
</dbReference>
<evidence type="ECO:0000313" key="2">
    <source>
        <dbReference type="EMBL" id="RPB23646.1"/>
    </source>
</evidence>
<gene>
    <name evidence="2" type="ORF">L211DRAFT_235081</name>
</gene>
<feature type="compositionally biased region" description="Gly residues" evidence="1">
    <location>
        <begin position="50"/>
        <end position="65"/>
    </location>
</feature>
<evidence type="ECO:0000256" key="1">
    <source>
        <dbReference type="SAM" id="MobiDB-lite"/>
    </source>
</evidence>
<evidence type="ECO:0008006" key="4">
    <source>
        <dbReference type="Google" id="ProtNLM"/>
    </source>
</evidence>
<protein>
    <recommendedName>
        <fullName evidence="4">CSN8/PSMD8/EIF3K domain-containing protein</fullName>
    </recommendedName>
</protein>
<dbReference type="STRING" id="1051890.A0A3N4LLH7"/>
<dbReference type="PANTHER" id="PTHR39398">
    <property type="entry name" value="YALI0F14311P"/>
    <property type="match status" value="1"/>
</dbReference>
<dbReference type="PANTHER" id="PTHR39398:SF1">
    <property type="entry name" value="CSN8_PSMD8_EIF3K DOMAIN-CONTAINING PROTEIN"/>
    <property type="match status" value="1"/>
</dbReference>
<keyword evidence="3" id="KW-1185">Reference proteome</keyword>
<dbReference type="InParanoid" id="A0A3N4LLH7"/>
<feature type="compositionally biased region" description="Polar residues" evidence="1">
    <location>
        <begin position="114"/>
        <end position="134"/>
    </location>
</feature>
<feature type="region of interest" description="Disordered" evidence="1">
    <location>
        <begin position="97"/>
        <end position="159"/>
    </location>
</feature>
<accession>A0A3N4LLH7</accession>
<name>A0A3N4LLH7_9PEZI</name>
<organism evidence="2 3">
    <name type="scientific">Terfezia boudieri ATCC MYA-4762</name>
    <dbReference type="NCBI Taxonomy" id="1051890"/>
    <lineage>
        <taxon>Eukaryota</taxon>
        <taxon>Fungi</taxon>
        <taxon>Dikarya</taxon>
        <taxon>Ascomycota</taxon>
        <taxon>Pezizomycotina</taxon>
        <taxon>Pezizomycetes</taxon>
        <taxon>Pezizales</taxon>
        <taxon>Pezizaceae</taxon>
        <taxon>Terfezia</taxon>
    </lineage>
</organism>
<sequence length="420" mass="46236">MPGHRGSPRGPCRNINGADGRDRPAKSWRGGGGVPVEMPLGTNEWRQSWRGGGWVRGSRRAGGGSIELAGWSRGRGDGGVEGFSGAGLMIRREEIERGSREGGGLSSSSTTTTAAGVSTNMPTSTIQPWPQPSASRDGRLKPPRDPSGGPGLVSKGDTKLLSPTAQSSLFTEILEKYTPFIMSISSLPRGPLSTKAPPTHRTQHIDAHTAITQTLLLTLRSLREALLATSRLDDFAKDVYVFTARTAILVQHKESYLPSLLHLLHNIHSNNPLTEKELAEFAGYYVIHLACVLGDFNEAYIIRKQFRLRSDGDANTTWADVDAILRALVRNDYWSWAKLRDKVGVKMRRLMEMGEEVMLKRVVGCLGKTYFEVERVWVEEMLGMEVEEVKRRFEGTGDWEVCGEGGEGRVVVRKRPGGKK</sequence>
<proteinExistence type="predicted"/>